<dbReference type="Pfam" id="PF07804">
    <property type="entry name" value="HipA_C"/>
    <property type="match status" value="1"/>
</dbReference>
<dbReference type="PANTHER" id="PTHR37419:SF1">
    <property type="entry name" value="SERINE_THREONINE-PROTEIN KINASE TOXIN HIPA"/>
    <property type="match status" value="1"/>
</dbReference>
<feature type="domain" description="HipA N-terminal subdomain 1" evidence="5">
    <location>
        <begin position="14"/>
        <end position="112"/>
    </location>
</feature>
<organism evidence="6 7">
    <name type="scientific">Herbaspirillum rubrisubalbicans</name>
    <dbReference type="NCBI Taxonomy" id="80842"/>
    <lineage>
        <taxon>Bacteria</taxon>
        <taxon>Pseudomonadati</taxon>
        <taxon>Pseudomonadota</taxon>
        <taxon>Betaproteobacteria</taxon>
        <taxon>Burkholderiales</taxon>
        <taxon>Oxalobacteraceae</taxon>
        <taxon>Herbaspirillum</taxon>
    </lineage>
</organism>
<dbReference type="CDD" id="cd17808">
    <property type="entry name" value="HipA_Ec_like"/>
    <property type="match status" value="1"/>
</dbReference>
<evidence type="ECO:0000256" key="1">
    <source>
        <dbReference type="ARBA" id="ARBA00010164"/>
    </source>
</evidence>
<reference evidence="6 7" key="1">
    <citation type="submission" date="2017-11" db="EMBL/GenBank/DDBJ databases">
        <title>Complete genome sequence of Herbaspirillum rubrisubalbicans DSM 11543.</title>
        <authorList>
            <person name="Chen M."/>
            <person name="An Q."/>
        </authorList>
    </citation>
    <scope>NUCLEOTIDE SEQUENCE [LARGE SCALE GENOMIC DNA]</scope>
    <source>
        <strain evidence="6 7">DSM 11543</strain>
    </source>
</reference>
<dbReference type="AlphaFoldDB" id="A0AAD0XEP7"/>
<dbReference type="InterPro" id="IPR017508">
    <property type="entry name" value="HipA_N1"/>
</dbReference>
<dbReference type="GO" id="GO:0004674">
    <property type="term" value="F:protein serine/threonine kinase activity"/>
    <property type="evidence" value="ECO:0007669"/>
    <property type="project" value="TreeGrafter"/>
</dbReference>
<proteinExistence type="inferred from homology"/>
<feature type="domain" description="HipA-like C-terminal" evidence="4">
    <location>
        <begin position="158"/>
        <end position="416"/>
    </location>
</feature>
<keyword evidence="2" id="KW-0808">Transferase</keyword>
<dbReference type="Pfam" id="PF13657">
    <property type="entry name" value="Couple_hipA"/>
    <property type="match status" value="1"/>
</dbReference>
<evidence type="ECO:0000313" key="6">
    <source>
        <dbReference type="EMBL" id="AYR22657.1"/>
    </source>
</evidence>
<dbReference type="Proteomes" id="UP000269199">
    <property type="component" value="Chromosome"/>
</dbReference>
<evidence type="ECO:0000259" key="4">
    <source>
        <dbReference type="Pfam" id="PF07804"/>
    </source>
</evidence>
<dbReference type="InterPro" id="IPR052028">
    <property type="entry name" value="HipA_Ser/Thr_kinase"/>
</dbReference>
<protein>
    <submittedName>
        <fullName evidence="6">Type II toxin-antitoxin system HipA family toxin</fullName>
    </submittedName>
</protein>
<gene>
    <name evidence="6" type="ORF">RC54_01970</name>
</gene>
<dbReference type="RefSeq" id="WP_082803176.1">
    <property type="nucleotide sequence ID" value="NZ_CP024996.1"/>
</dbReference>
<evidence type="ECO:0000256" key="3">
    <source>
        <dbReference type="ARBA" id="ARBA00022777"/>
    </source>
</evidence>
<dbReference type="EMBL" id="CP024996">
    <property type="protein sequence ID" value="AYR22657.1"/>
    <property type="molecule type" value="Genomic_DNA"/>
</dbReference>
<accession>A0AAD0XEP7</accession>
<evidence type="ECO:0000313" key="7">
    <source>
        <dbReference type="Proteomes" id="UP000269199"/>
    </source>
</evidence>
<evidence type="ECO:0000256" key="2">
    <source>
        <dbReference type="ARBA" id="ARBA00022679"/>
    </source>
</evidence>
<dbReference type="GO" id="GO:0005829">
    <property type="term" value="C:cytosol"/>
    <property type="evidence" value="ECO:0007669"/>
    <property type="project" value="TreeGrafter"/>
</dbReference>
<evidence type="ECO:0000259" key="5">
    <source>
        <dbReference type="Pfam" id="PF13657"/>
    </source>
</evidence>
<dbReference type="NCBIfam" id="TIGR03071">
    <property type="entry name" value="couple_hipA"/>
    <property type="match status" value="1"/>
</dbReference>
<name>A0AAD0XEP7_9BURK</name>
<keyword evidence="3" id="KW-0418">Kinase</keyword>
<dbReference type="InterPro" id="IPR012893">
    <property type="entry name" value="HipA-like_C"/>
</dbReference>
<sequence>MVTARRRKPKELGLWMNGSFVGTWALTAQGDSLQYDARWVASASGRPLSLSLPFRPGNPPHRGDLVRHYFENLLPDSKAIRERLARRYQAADTDAFALLAEAGRDCVGALQILPLGTTPELSWSIDARPLSEREVAELLHQTLEPTPLALIEGEELRLSIAGAQEKTALLRHLDQWCWPHGATPTTHILKLPMGLVGGLQLDLRHSVENEWLCSRILAAYGMPVAACDILCFEDQKVLAVERFDRRWSRDPASGQAMLLRLPQEDMCQATGISPWLKYEADGGPGMKEIMALLGGAIDPVAARRHFFKAQLLFWMLWATDGHAKNFSLFLKAGGRYEPTPLYDVLSVFPLIGEGPGKLSSHRAAMAMAVRGKNAHRKMKEILPRHWMALGIHFGIVAENGDGPRAILQELAEQTDQVIAKVQADLPPGFPSELAASILDGLRRSASSLLSFVQTA</sequence>
<dbReference type="PANTHER" id="PTHR37419">
    <property type="entry name" value="SERINE/THREONINE-PROTEIN KINASE TOXIN HIPA"/>
    <property type="match status" value="1"/>
</dbReference>
<comment type="similarity">
    <text evidence="1">Belongs to the HipA Ser/Thr kinase family.</text>
</comment>